<dbReference type="Proteomes" id="UP000029387">
    <property type="component" value="Unassembled WGS sequence"/>
</dbReference>
<organism evidence="1 2">
    <name type="scientific">Marine Group I thaumarchaeote SCGC AAA799-P11</name>
    <dbReference type="NCBI Taxonomy" id="1502295"/>
    <lineage>
        <taxon>Archaea</taxon>
        <taxon>Nitrososphaerota</taxon>
        <taxon>Marine Group I</taxon>
    </lineage>
</organism>
<evidence type="ECO:0000313" key="1">
    <source>
        <dbReference type="EMBL" id="KFM20327.1"/>
    </source>
</evidence>
<protein>
    <submittedName>
        <fullName evidence="1">Uncharacterized protein</fullName>
    </submittedName>
</protein>
<sequence length="360" mass="43241">MNTRKLQRITHNIEQRVSSKMFHSEDEELGIFFALAENGPLILTSLAEKTSSYGPWEANRWAVNSRMKGTRGNISLIDFEYIKKRPHETRNRGKDGESYCLTTKGFFATLSTRKTPIEKTYLFRKYKQFISDLLNRKIEFVGKGTNVDAELTAHEKKYLKNLFVEYIKYQMYVFLIWHEANEIGLHTKINTEWYFVNFFETFEKFVITEFPKILDKKRIREYKEILRRYMTLAKTLHGIEYFSNSDNNIDKKIVKRIQINFKMMKPFVFEWFRYFDRLQMYSPVDKPYSVTKIQSYILHPPEYGIDIEYEGIPGHKKMIKPELKSIVTNELEKIFQKQGLFVEEFWKTDQREKFQKDRVP</sequence>
<dbReference type="PATRIC" id="fig|1502295.3.peg.71"/>
<comment type="caution">
    <text evidence="1">The sequence shown here is derived from an EMBL/GenBank/DDBJ whole genome shotgun (WGS) entry which is preliminary data.</text>
</comment>
<proteinExistence type="predicted"/>
<dbReference type="AlphaFoldDB" id="A0A087S3M3"/>
<accession>A0A087S3M3</accession>
<dbReference type="EMBL" id="JOSZ01000001">
    <property type="protein sequence ID" value="KFM20327.1"/>
    <property type="molecule type" value="Genomic_DNA"/>
</dbReference>
<name>A0A087S3M3_9ARCH</name>
<gene>
    <name evidence="1" type="ORF">AAA799P11_00074</name>
</gene>
<evidence type="ECO:0000313" key="2">
    <source>
        <dbReference type="Proteomes" id="UP000029387"/>
    </source>
</evidence>
<keyword evidence="2" id="KW-1185">Reference proteome</keyword>
<reference evidence="1 2" key="1">
    <citation type="submission" date="2014-06" db="EMBL/GenBank/DDBJ databases">
        <authorList>
            <person name="Ngugi D.K."/>
            <person name="Blom J."/>
            <person name="Alam I."/>
            <person name="Rashid M."/>
            <person name="Baalawi W."/>
            <person name="Zhang G."/>
            <person name="Hikmawan T."/>
            <person name="Guan Y."/>
            <person name="Antunes A."/>
            <person name="Siam R."/>
            <person name="El-Dorry H."/>
            <person name="Bajic V."/>
            <person name="Stingl U."/>
        </authorList>
    </citation>
    <scope>NUCLEOTIDE SEQUENCE [LARGE SCALE GENOMIC DNA]</scope>
    <source>
        <strain evidence="1">SCGC AAA799-P11</strain>
    </source>
</reference>